<organism evidence="5">
    <name type="scientific">Absidia glauca</name>
    <name type="common">Pin mould</name>
    <dbReference type="NCBI Taxonomy" id="4829"/>
    <lineage>
        <taxon>Eukaryota</taxon>
        <taxon>Fungi</taxon>
        <taxon>Fungi incertae sedis</taxon>
        <taxon>Mucoromycota</taxon>
        <taxon>Mucoromycotina</taxon>
        <taxon>Mucoromycetes</taxon>
        <taxon>Mucorales</taxon>
        <taxon>Cunninghamellaceae</taxon>
        <taxon>Absidia</taxon>
    </lineage>
</organism>
<feature type="region of interest" description="Disordered" evidence="3">
    <location>
        <begin position="318"/>
        <end position="343"/>
    </location>
</feature>
<dbReference type="InParanoid" id="A0A168NI45"/>
<dbReference type="SUPFAM" id="SSF50630">
    <property type="entry name" value="Acid proteases"/>
    <property type="match status" value="1"/>
</dbReference>
<dbReference type="STRING" id="4829.A0A168NI45"/>
<dbReference type="GO" id="GO:0006508">
    <property type="term" value="P:proteolysis"/>
    <property type="evidence" value="ECO:0007669"/>
    <property type="project" value="InterPro"/>
</dbReference>
<name>A0A168NI45_ABSGL</name>
<sequence>MVTQDSGAPAEGVVVFLSDRKLYKPIVLLSVLIKHHPFVSLSIDLNLSNTSGVPPPLPKKFAEAEADKNGDVKMGSADSKYAKPDIKMQLNNLRSSKTGAGPIEWQDAQTGKAFRDSNLLAQAPIIQLAGLPRPNKDHPVYDSVSSYLRRFKKILEIHQVDPDLNWKLYLTYAMAGDDVDILMDKFSNKDRRIDSTMELFCLKMDASSESFTEFGLRLQHLCHEASWKDDLTTAMLCLRALPQVIKENVLVVYHSRSNKHDLPQTAEEVLKIASKLSKQKRSFQRDGDDALVKKSRVSSRPAKNLHCSYHGAASSHTTRDCRHLNSSNGFNSHQRGSHNQGTKAQSKLCRHCKKKASVRAIRHPADQAIENLNQGLLDIRMQAFDDPGKTSYGLHVHNLSKDAYTNKPYAFPLLLQNERAHGLLDTGAEISIVSHKFIESNKISIDPHNTRRLQLAGKDNILMGLGKTAPITVSFNNVTLKHQFEVIDLEDGIDCYIGDDLINLFNITVSNIPHQWPDQKLESAKENHNVDNPPEPNNSPAGTPEDHQEFMQAIQPYTDKNQMIPKTSFCPLDISIIRLETSTIPTNRTNHRQYPIALTLQPLVDEAVATWKEEGTIVDAPIDTTWNSPITLAPKKDEHGNVTGVVFGVLV</sequence>
<evidence type="ECO:0000313" key="6">
    <source>
        <dbReference type="Proteomes" id="UP000078561"/>
    </source>
</evidence>
<dbReference type="CDD" id="cd00303">
    <property type="entry name" value="retropepsin_like"/>
    <property type="match status" value="1"/>
</dbReference>
<evidence type="ECO:0000259" key="4">
    <source>
        <dbReference type="PROSITE" id="PS50175"/>
    </source>
</evidence>
<evidence type="ECO:0000256" key="3">
    <source>
        <dbReference type="SAM" id="MobiDB-lite"/>
    </source>
</evidence>
<dbReference type="PROSITE" id="PS00141">
    <property type="entry name" value="ASP_PROTEASE"/>
    <property type="match status" value="1"/>
</dbReference>
<dbReference type="GO" id="GO:0004190">
    <property type="term" value="F:aspartic-type endopeptidase activity"/>
    <property type="evidence" value="ECO:0007669"/>
    <property type="project" value="UniProtKB-KW"/>
</dbReference>
<evidence type="ECO:0000313" key="5">
    <source>
        <dbReference type="EMBL" id="SAM00593.1"/>
    </source>
</evidence>
<dbReference type="InterPro" id="IPR001995">
    <property type="entry name" value="Peptidase_A2_cat"/>
</dbReference>
<evidence type="ECO:0000256" key="1">
    <source>
        <dbReference type="ARBA" id="ARBA00022750"/>
    </source>
</evidence>
<keyword evidence="1" id="KW-0645">Protease</keyword>
<dbReference type="EMBL" id="LT553293">
    <property type="protein sequence ID" value="SAM00593.1"/>
    <property type="molecule type" value="Genomic_DNA"/>
</dbReference>
<dbReference type="AlphaFoldDB" id="A0A168NI45"/>
<keyword evidence="2" id="KW-0378">Hydrolase</keyword>
<dbReference type="Gene3D" id="2.40.70.10">
    <property type="entry name" value="Acid Proteases"/>
    <property type="match status" value="1"/>
</dbReference>
<keyword evidence="1" id="KW-0064">Aspartyl protease</keyword>
<accession>A0A168NI45</accession>
<evidence type="ECO:0000256" key="2">
    <source>
        <dbReference type="ARBA" id="ARBA00022801"/>
    </source>
</evidence>
<reference evidence="5" key="1">
    <citation type="submission" date="2016-04" db="EMBL/GenBank/DDBJ databases">
        <authorList>
            <person name="Evans L.H."/>
            <person name="Alamgir A."/>
            <person name="Owens N."/>
            <person name="Weber N.D."/>
            <person name="Virtaneva K."/>
            <person name="Barbian K."/>
            <person name="Babar A."/>
            <person name="Rosenke K."/>
        </authorList>
    </citation>
    <scope>NUCLEOTIDE SEQUENCE [LARGE SCALE GENOMIC DNA]</scope>
    <source>
        <strain evidence="5">CBS 101.48</strain>
    </source>
</reference>
<dbReference type="InterPro" id="IPR001969">
    <property type="entry name" value="Aspartic_peptidase_AS"/>
</dbReference>
<feature type="domain" description="Peptidase A2" evidence="4">
    <location>
        <begin position="420"/>
        <end position="466"/>
    </location>
</feature>
<proteinExistence type="predicted"/>
<gene>
    <name evidence="5" type="primary">ABSGL_06301.1 scaffold 8040</name>
</gene>
<dbReference type="Proteomes" id="UP000078561">
    <property type="component" value="Unassembled WGS sequence"/>
</dbReference>
<dbReference type="OrthoDB" id="2289680at2759"/>
<dbReference type="InterPro" id="IPR021109">
    <property type="entry name" value="Peptidase_aspartic_dom_sf"/>
</dbReference>
<protein>
    <recommendedName>
        <fullName evidence="4">Peptidase A2 domain-containing protein</fullName>
    </recommendedName>
</protein>
<dbReference type="PROSITE" id="PS50175">
    <property type="entry name" value="ASP_PROT_RETROV"/>
    <property type="match status" value="1"/>
</dbReference>
<feature type="region of interest" description="Disordered" evidence="3">
    <location>
        <begin position="521"/>
        <end position="546"/>
    </location>
</feature>
<feature type="compositionally biased region" description="Polar residues" evidence="3">
    <location>
        <begin position="324"/>
        <end position="343"/>
    </location>
</feature>
<keyword evidence="6" id="KW-1185">Reference proteome</keyword>